<reference evidence="3" key="1">
    <citation type="journal article" date="2018" name="Proc. Natl. Acad. Sci. U.S.A.">
        <title>Phylogenomics and the evolution of hemipteroid insects.</title>
        <authorList>
            <person name="Johnson K.P."/>
            <person name="Dietrich C.H."/>
            <person name="Friedrich F."/>
            <person name="Beutel R.G."/>
            <person name="Wipfler B."/>
            <person name="Peters R.S."/>
            <person name="Allen J.M."/>
            <person name="Petersen M."/>
            <person name="Donath A."/>
            <person name="Walden K.K."/>
            <person name="Kozlov A.M."/>
            <person name="Podsiadlowski L."/>
            <person name="Mayer C."/>
            <person name="Meusemann K."/>
            <person name="Vasilikopoulos A."/>
            <person name="Waterhouse R.M."/>
            <person name="Cameron S.L."/>
            <person name="Weirauch C."/>
            <person name="Swanson D.R."/>
            <person name="Percy D.M."/>
            <person name="Hardy N.B."/>
            <person name="Terry I."/>
            <person name="Liu S."/>
            <person name="Zhou X."/>
            <person name="Misof B."/>
            <person name="Robertson H.M."/>
            <person name="Yoshizawa K."/>
        </authorList>
    </citation>
    <scope>NUCLEOTIDE SEQUENCE</scope>
    <source>
        <tissue evidence="3">Whole organism</tissue>
    </source>
</reference>
<evidence type="ECO:0000313" key="2">
    <source>
        <dbReference type="Proteomes" id="UP000504606"/>
    </source>
</evidence>
<name>A0A9C6X3N6_FRAOC</name>
<dbReference type="RefSeq" id="XP_052128560.1">
    <property type="nucleotide sequence ID" value="XM_052272600.1"/>
</dbReference>
<organism evidence="2 3">
    <name type="scientific">Frankliniella occidentalis</name>
    <name type="common">Western flower thrips</name>
    <name type="synonym">Euthrips occidentalis</name>
    <dbReference type="NCBI Taxonomy" id="133901"/>
    <lineage>
        <taxon>Eukaryota</taxon>
        <taxon>Metazoa</taxon>
        <taxon>Ecdysozoa</taxon>
        <taxon>Arthropoda</taxon>
        <taxon>Hexapoda</taxon>
        <taxon>Insecta</taxon>
        <taxon>Pterygota</taxon>
        <taxon>Neoptera</taxon>
        <taxon>Paraneoptera</taxon>
        <taxon>Thysanoptera</taxon>
        <taxon>Terebrantia</taxon>
        <taxon>Thripoidea</taxon>
        <taxon>Thripidae</taxon>
        <taxon>Frankliniella</taxon>
    </lineage>
</organism>
<protein>
    <submittedName>
        <fullName evidence="3">Uncharacterized protein LOC113216179</fullName>
    </submittedName>
</protein>
<dbReference type="InterPro" id="IPR018289">
    <property type="entry name" value="MULE_transposase_dom"/>
</dbReference>
<proteinExistence type="predicted"/>
<dbReference type="GeneID" id="113216179"/>
<reference evidence="3" key="2">
    <citation type="submission" date="2025-08" db="UniProtKB">
        <authorList>
            <consortium name="RefSeq"/>
        </authorList>
    </citation>
    <scope>IDENTIFICATION</scope>
    <source>
        <tissue evidence="3">Whole organism</tissue>
    </source>
</reference>
<dbReference type="OrthoDB" id="8192602at2759"/>
<dbReference type="Proteomes" id="UP000504606">
    <property type="component" value="Unplaced"/>
</dbReference>
<gene>
    <name evidence="3" type="primary">LOC113216179</name>
</gene>
<dbReference type="AlphaFoldDB" id="A0A9C6X3N6"/>
<feature type="domain" description="MULE transposase" evidence="1">
    <location>
        <begin position="223"/>
        <end position="296"/>
    </location>
</feature>
<keyword evidence="2" id="KW-1185">Reference proteome</keyword>
<dbReference type="Pfam" id="PF10551">
    <property type="entry name" value="MULE"/>
    <property type="match status" value="1"/>
</dbReference>
<dbReference type="Gene3D" id="2.20.25.240">
    <property type="match status" value="1"/>
</dbReference>
<accession>A0A9C6X3N6</accession>
<sequence length="481" mass="55162">MAALQIQHGMRRGTDIIHGPDGYSYHANKVMKGGRVYVRCYRYCTIHCNGAASIDPDVPDGDFRRCKRHIHPPDRLLFHQRRFRHAVLDRCRDGGDTSTFIDIYHEERRTLRIPDEAAGEVPFFKLRPSMQRARAEGRPNLPHTLSELAVILQNPQFAHLTSTLEGADNLFAAVVGQTAERTRAVLFFSRRNLRYMEEKVFKIFSDGTFVVPLNLGCAQIWVLNTVRMNHIITLGWVLMQSKLTAAYIVVLQALRRLAPNFRPTEVMCDFEWGEQTAWAEVYPNAEASGCYFHFCSKTCEMAKELGYVGLLRENLQADSVVRSLCAIPLLHTDNLVEGFESVLNRALELHLDELGPLFDYFLRTWLTPARRRILSVYESEDRTNNISESHNRTLRAQVKVAHPNVFQLLSGFVRLEDITRFDLECFDNGQPINLNRRLSAIANDQRIKQLTRDLNEGNRTVDEFLRAASRRIQGVYDAILA</sequence>
<dbReference type="KEGG" id="foc:113216179"/>
<evidence type="ECO:0000259" key="1">
    <source>
        <dbReference type="Pfam" id="PF10551"/>
    </source>
</evidence>
<evidence type="ECO:0000313" key="3">
    <source>
        <dbReference type="RefSeq" id="XP_052128560.1"/>
    </source>
</evidence>